<dbReference type="Pfam" id="PF02566">
    <property type="entry name" value="OsmC"/>
    <property type="match status" value="1"/>
</dbReference>
<dbReference type="PANTHER" id="PTHR35368:SF1">
    <property type="entry name" value="HYDROPEROXIDE REDUCTASE"/>
    <property type="match status" value="1"/>
</dbReference>
<comment type="caution">
    <text evidence="1">The sequence shown here is derived from an EMBL/GenBank/DDBJ whole genome shotgun (WGS) entry which is preliminary data.</text>
</comment>
<protein>
    <submittedName>
        <fullName evidence="1">OsmC family protein</fullName>
    </submittedName>
</protein>
<name>A0A932MNA1_UNCTE</name>
<dbReference type="EMBL" id="JACPUR010000038">
    <property type="protein sequence ID" value="MBI3129144.1"/>
    <property type="molecule type" value="Genomic_DNA"/>
</dbReference>
<evidence type="ECO:0000313" key="2">
    <source>
        <dbReference type="Proteomes" id="UP000782312"/>
    </source>
</evidence>
<accession>A0A932MNA1</accession>
<proteinExistence type="predicted"/>
<organism evidence="1 2">
    <name type="scientific">Tectimicrobiota bacterium</name>
    <dbReference type="NCBI Taxonomy" id="2528274"/>
    <lineage>
        <taxon>Bacteria</taxon>
        <taxon>Pseudomonadati</taxon>
        <taxon>Nitrospinota/Tectimicrobiota group</taxon>
        <taxon>Candidatus Tectimicrobiota</taxon>
    </lineage>
</organism>
<dbReference type="SUPFAM" id="SSF82784">
    <property type="entry name" value="OsmC-like"/>
    <property type="match status" value="1"/>
</dbReference>
<dbReference type="InterPro" id="IPR015946">
    <property type="entry name" value="KH_dom-like_a/b"/>
</dbReference>
<dbReference type="InterPro" id="IPR036102">
    <property type="entry name" value="OsmC/Ohrsf"/>
</dbReference>
<dbReference type="Proteomes" id="UP000782312">
    <property type="component" value="Unassembled WGS sequence"/>
</dbReference>
<dbReference type="InterPro" id="IPR052924">
    <property type="entry name" value="OsmC/Ohr_hydroprdx_reductase"/>
</dbReference>
<sequence length="157" mass="17358">MANTTDTVMAKQERRVRAQWKGNCKVELKARSLAWMADEPKAAGGEDAGPTPREMALGALAACVTIVTHKVAEDLKFRYSDQSIEVRGTADPRGAKDADNGISPNFDHVQVKITLVTDEPEERVAELKRQHKGRCPISALFRESGCGLEEEWIVKRP</sequence>
<gene>
    <name evidence="1" type="ORF">HYZ11_16175</name>
</gene>
<evidence type="ECO:0000313" key="1">
    <source>
        <dbReference type="EMBL" id="MBI3129144.1"/>
    </source>
</evidence>
<dbReference type="InterPro" id="IPR003718">
    <property type="entry name" value="OsmC/Ohr_fam"/>
</dbReference>
<dbReference type="Gene3D" id="3.30.300.20">
    <property type="match status" value="1"/>
</dbReference>
<dbReference type="PANTHER" id="PTHR35368">
    <property type="entry name" value="HYDROPEROXIDE REDUCTASE"/>
    <property type="match status" value="1"/>
</dbReference>
<reference evidence="1" key="1">
    <citation type="submission" date="2020-07" db="EMBL/GenBank/DDBJ databases">
        <title>Huge and variable diversity of episymbiotic CPR bacteria and DPANN archaea in groundwater ecosystems.</title>
        <authorList>
            <person name="He C.Y."/>
            <person name="Keren R."/>
            <person name="Whittaker M."/>
            <person name="Farag I.F."/>
            <person name="Doudna J."/>
            <person name="Cate J.H.D."/>
            <person name="Banfield J.F."/>
        </authorList>
    </citation>
    <scope>NUCLEOTIDE SEQUENCE</scope>
    <source>
        <strain evidence="1">NC_groundwater_763_Ag_S-0.2um_68_21</strain>
    </source>
</reference>
<dbReference type="AlphaFoldDB" id="A0A932MNA1"/>